<reference evidence="1" key="1">
    <citation type="submission" date="2021-06" db="EMBL/GenBank/DDBJ databases">
        <authorList>
            <person name="Kallberg Y."/>
            <person name="Tangrot J."/>
            <person name="Rosling A."/>
        </authorList>
    </citation>
    <scope>NUCLEOTIDE SEQUENCE</scope>
    <source>
        <strain evidence="1">FL966</strain>
    </source>
</reference>
<keyword evidence="2" id="KW-1185">Reference proteome</keyword>
<dbReference type="Proteomes" id="UP000789759">
    <property type="component" value="Unassembled WGS sequence"/>
</dbReference>
<comment type="caution">
    <text evidence="1">The sequence shown here is derived from an EMBL/GenBank/DDBJ whole genome shotgun (WGS) entry which is preliminary data.</text>
</comment>
<gene>
    <name evidence="1" type="ORF">CPELLU_LOCUS21233</name>
</gene>
<protein>
    <submittedName>
        <fullName evidence="1">6984_t:CDS:1</fullName>
    </submittedName>
</protein>
<organism evidence="1 2">
    <name type="scientific">Cetraspora pellucida</name>
    <dbReference type="NCBI Taxonomy" id="1433469"/>
    <lineage>
        <taxon>Eukaryota</taxon>
        <taxon>Fungi</taxon>
        <taxon>Fungi incertae sedis</taxon>
        <taxon>Mucoromycota</taxon>
        <taxon>Glomeromycotina</taxon>
        <taxon>Glomeromycetes</taxon>
        <taxon>Diversisporales</taxon>
        <taxon>Gigasporaceae</taxon>
        <taxon>Cetraspora</taxon>
    </lineage>
</organism>
<name>A0A9N9KKI3_9GLOM</name>
<sequence>AILNDESYGPCFGESDLCMRLSNRWTSNQKNYEHEITSSNLLIAEEYE</sequence>
<dbReference type="OrthoDB" id="2439862at2759"/>
<dbReference type="EMBL" id="CAJVQA010075859">
    <property type="protein sequence ID" value="CAG8835383.1"/>
    <property type="molecule type" value="Genomic_DNA"/>
</dbReference>
<feature type="non-terminal residue" evidence="1">
    <location>
        <position position="1"/>
    </location>
</feature>
<evidence type="ECO:0000313" key="2">
    <source>
        <dbReference type="Proteomes" id="UP000789759"/>
    </source>
</evidence>
<proteinExistence type="predicted"/>
<accession>A0A9N9KKI3</accession>
<dbReference type="AlphaFoldDB" id="A0A9N9KKI3"/>
<evidence type="ECO:0000313" key="1">
    <source>
        <dbReference type="EMBL" id="CAG8835383.1"/>
    </source>
</evidence>
<feature type="non-terminal residue" evidence="1">
    <location>
        <position position="48"/>
    </location>
</feature>